<dbReference type="InterPro" id="IPR020084">
    <property type="entry name" value="NUDIX_hydrolase_CS"/>
</dbReference>
<dbReference type="Proteomes" id="UP001202248">
    <property type="component" value="Unassembled WGS sequence"/>
</dbReference>
<gene>
    <name evidence="4" type="ORF">MKP09_04610</name>
</gene>
<reference evidence="4 5" key="1">
    <citation type="submission" date="2022-02" db="EMBL/GenBank/DDBJ databases">
        <authorList>
            <person name="Min J."/>
        </authorList>
    </citation>
    <scope>NUCLEOTIDE SEQUENCE [LARGE SCALE GENOMIC DNA]</scope>
    <source>
        <strain evidence="4 5">GR10-1</strain>
    </source>
</reference>
<evidence type="ECO:0000313" key="4">
    <source>
        <dbReference type="EMBL" id="MCH5597232.1"/>
    </source>
</evidence>
<protein>
    <submittedName>
        <fullName evidence="4">NUDIX domain-containing protein</fullName>
    </submittedName>
</protein>
<name>A0ABS9SFT8_9BACT</name>
<organism evidence="4 5">
    <name type="scientific">Niabella ginsengisoli</name>
    <dbReference type="NCBI Taxonomy" id="522298"/>
    <lineage>
        <taxon>Bacteria</taxon>
        <taxon>Pseudomonadati</taxon>
        <taxon>Bacteroidota</taxon>
        <taxon>Chitinophagia</taxon>
        <taxon>Chitinophagales</taxon>
        <taxon>Chitinophagaceae</taxon>
        <taxon>Niabella</taxon>
    </lineage>
</organism>
<evidence type="ECO:0000256" key="1">
    <source>
        <dbReference type="ARBA" id="ARBA00022801"/>
    </source>
</evidence>
<dbReference type="PANTHER" id="PTHR43736:SF1">
    <property type="entry name" value="DIHYDRONEOPTERIN TRIPHOSPHATE DIPHOSPHATASE"/>
    <property type="match status" value="1"/>
</dbReference>
<evidence type="ECO:0000259" key="3">
    <source>
        <dbReference type="PROSITE" id="PS51462"/>
    </source>
</evidence>
<dbReference type="Gene3D" id="3.90.79.10">
    <property type="entry name" value="Nucleoside Triphosphate Pyrophosphohydrolase"/>
    <property type="match status" value="1"/>
</dbReference>
<comment type="caution">
    <text evidence="4">The sequence shown here is derived from an EMBL/GenBank/DDBJ whole genome shotgun (WGS) entry which is preliminary data.</text>
</comment>
<dbReference type="SUPFAM" id="SSF55811">
    <property type="entry name" value="Nudix"/>
    <property type="match status" value="1"/>
</dbReference>
<accession>A0ABS9SFT8</accession>
<dbReference type="PROSITE" id="PS51462">
    <property type="entry name" value="NUDIX"/>
    <property type="match status" value="1"/>
</dbReference>
<dbReference type="InterPro" id="IPR000086">
    <property type="entry name" value="NUDIX_hydrolase_dom"/>
</dbReference>
<proteinExistence type="inferred from homology"/>
<comment type="similarity">
    <text evidence="2">Belongs to the Nudix hydrolase family.</text>
</comment>
<dbReference type="Pfam" id="PF00293">
    <property type="entry name" value="NUDIX"/>
    <property type="match status" value="1"/>
</dbReference>
<feature type="domain" description="Nudix hydrolase" evidence="3">
    <location>
        <begin position="1"/>
        <end position="129"/>
    </location>
</feature>
<dbReference type="InterPro" id="IPR015797">
    <property type="entry name" value="NUDIX_hydrolase-like_dom_sf"/>
</dbReference>
<dbReference type="PRINTS" id="PR00502">
    <property type="entry name" value="NUDIXFAMILY"/>
</dbReference>
<sequence>MHVAGGGLVINENEELLMIFRRGAWDLPKGHLDKGETIEECALREVREETGLQNPELKQFLATTYHSYEQGTHHIMKESHWFLMKSALAEKLIGQTEEDIEKIEWVKKEDMNQYLAKAYPSIRDVVNAYLS</sequence>
<dbReference type="InterPro" id="IPR020476">
    <property type="entry name" value="Nudix_hydrolase"/>
</dbReference>
<evidence type="ECO:0000256" key="2">
    <source>
        <dbReference type="RuleBase" id="RU003476"/>
    </source>
</evidence>
<dbReference type="PROSITE" id="PS00893">
    <property type="entry name" value="NUDIX_BOX"/>
    <property type="match status" value="1"/>
</dbReference>
<dbReference type="EMBL" id="JAKWBL010000001">
    <property type="protein sequence ID" value="MCH5597232.1"/>
    <property type="molecule type" value="Genomic_DNA"/>
</dbReference>
<dbReference type="RefSeq" id="WP_240826631.1">
    <property type="nucleotide sequence ID" value="NZ_JAKWBL010000001.1"/>
</dbReference>
<evidence type="ECO:0000313" key="5">
    <source>
        <dbReference type="Proteomes" id="UP001202248"/>
    </source>
</evidence>
<dbReference type="CDD" id="cd03673">
    <property type="entry name" value="NUDIX_Ap6A_hydrolase"/>
    <property type="match status" value="1"/>
</dbReference>
<keyword evidence="5" id="KW-1185">Reference proteome</keyword>
<dbReference type="PANTHER" id="PTHR43736">
    <property type="entry name" value="ADP-RIBOSE PYROPHOSPHATASE"/>
    <property type="match status" value="1"/>
</dbReference>
<keyword evidence="1 2" id="KW-0378">Hydrolase</keyword>